<dbReference type="NCBIfam" id="TIGR04183">
    <property type="entry name" value="Por_Secre_tail"/>
    <property type="match status" value="1"/>
</dbReference>
<comment type="caution">
    <text evidence="4">The sequence shown here is derived from an EMBL/GenBank/DDBJ whole genome shotgun (WGS) entry which is preliminary data.</text>
</comment>
<keyword evidence="5" id="KW-1185">Reference proteome</keyword>
<dbReference type="NCBIfam" id="NF038128">
    <property type="entry name" value="choice_anch_J"/>
    <property type="match status" value="1"/>
</dbReference>
<evidence type="ECO:0000256" key="1">
    <source>
        <dbReference type="SAM" id="MobiDB-lite"/>
    </source>
</evidence>
<dbReference type="Gene3D" id="3.60.10.10">
    <property type="entry name" value="Endonuclease/exonuclease/phosphatase"/>
    <property type="match status" value="1"/>
</dbReference>
<sequence>MVRSGVSICGRQDISAPSKSAPKAPASSAEHLHNDYLAPPNSFRNLPVTLGSREKVKFVPNAFPLLMKRTLLFGLLGSGLLTLAAAPAWAQAPTPVTLGTTPYTENFDNLGTALPAGFGVYTGASASLPGTAATFATAPAAWNGTNGAFKNFASALATGLTAGSSAADQNAATNRALGVRQTGSFGDPGAAFVFQVANTTGKTGFEVSFDLQSLDNASTVTRAVEWKVDYAAGANPTAFTALTSGTGTTNNTFGSNRITASFGTALDNQPGPVWIRIVALSPSSGTGSRPSSAIDNFSLSWQGNPNAPTLTTAPTSLTFGSQNIGTTSAAQNYTLTGSNLTADVTVTVTGPFTVSKDNTTFGTSATLTAAEVAAGKTLNVKFAPTAAGSATGSITHTSPGATTRTLALTGTAVDPSQLSFDFQSCTGTAALSDGWTQFSVTGAQTWACTTFGRNPADPASTAAFPSAVQINGFANSTNNANEDWLISPALNLAGTNFPLLSYWSRVAFAGPALRLKVSTNYSGSGSPLATGVTWTDLNAYFPTLAQTTAWTQTSDINLSAYKQAGVYVAFVYTSTTSDGARWTIDDVRVTNSATAPTPGIRATANSVAFGYVAPNATATRTFSAYLTNLTANATITSSDAAFQVSTDGTTFGSSATVTPAAAAAGPVTVTVRFAPTAAARNYTGTVTLATAGATSTVVNVSGDTYDVANTLEVVNWNIEWFGSAANGPTDNQLQDTNVRAVLNSLNADVYALAEVVDTVRLRNLVAAMPGYAYRVSDFGSYADNRQDPDYAEAQKLAFVYRTSVVSNPQFQAFFRCTEAQNCPQFNAWSSGRFPFVMTANVTLDGTTKQVSFVLIHAKANTAPLITSYDRRKAGADALKAKLDADYPTANVVVLGDFNDDLDQTITAGVTPPVTSYSAFTTDATNYPALTLPLSLAGQKSTASFNDVIDHVVVTNEMNAYFVPNSAAIQTQVTGLVTNYANTTSDHYPVLTRFSFSPTTATGKPRFAQLGLYPNPVSKSIRVVVPEQGLGLQLQVLTTDGRLVLTGNGSVEQLNEQLNAKVGGLNAGMYVVRVVGQQQTYVARFVKQ</sequence>
<dbReference type="Gene3D" id="2.60.120.200">
    <property type="match status" value="1"/>
</dbReference>
<dbReference type="SUPFAM" id="SSF56219">
    <property type="entry name" value="DNase I-like"/>
    <property type="match status" value="1"/>
</dbReference>
<evidence type="ECO:0000259" key="2">
    <source>
        <dbReference type="Pfam" id="PF03372"/>
    </source>
</evidence>
<name>A0A3S0H6R4_9BACT</name>
<feature type="region of interest" description="Disordered" evidence="1">
    <location>
        <begin position="1"/>
        <end position="30"/>
    </location>
</feature>
<proteinExistence type="predicted"/>
<dbReference type="Gene3D" id="2.60.40.10">
    <property type="entry name" value="Immunoglobulins"/>
    <property type="match status" value="2"/>
</dbReference>
<dbReference type="InterPro" id="IPR013783">
    <property type="entry name" value="Ig-like_fold"/>
</dbReference>
<dbReference type="AlphaFoldDB" id="A0A3S0H6R4"/>
<organism evidence="4 5">
    <name type="scientific">Hymenobacter gummosus</name>
    <dbReference type="NCBI Taxonomy" id="1776032"/>
    <lineage>
        <taxon>Bacteria</taxon>
        <taxon>Pseudomonadati</taxon>
        <taxon>Bacteroidota</taxon>
        <taxon>Cytophagia</taxon>
        <taxon>Cytophagales</taxon>
        <taxon>Hymenobacteraceae</taxon>
        <taxon>Hymenobacter</taxon>
    </lineage>
</organism>
<dbReference type="EMBL" id="RXOF01000003">
    <property type="protein sequence ID" value="RTQ51525.1"/>
    <property type="molecule type" value="Genomic_DNA"/>
</dbReference>
<dbReference type="Pfam" id="PF18962">
    <property type="entry name" value="Por_Secre_tail"/>
    <property type="match status" value="1"/>
</dbReference>
<protein>
    <submittedName>
        <fullName evidence="4">T9SS type A sorting domain-containing protein</fullName>
    </submittedName>
</protein>
<accession>A0A3S0H6R4</accession>
<evidence type="ECO:0000259" key="3">
    <source>
        <dbReference type="Pfam" id="PF18962"/>
    </source>
</evidence>
<dbReference type="OrthoDB" id="5500612at2"/>
<evidence type="ECO:0000313" key="4">
    <source>
        <dbReference type="EMBL" id="RTQ51525.1"/>
    </source>
</evidence>
<reference evidence="4 5" key="1">
    <citation type="submission" date="2018-12" db="EMBL/GenBank/DDBJ databases">
        <title>Hymenobacter gummosus sp. nov., isolated from a spring.</title>
        <authorList>
            <person name="Nie L."/>
        </authorList>
    </citation>
    <scope>NUCLEOTIDE SEQUENCE [LARGE SCALE GENOMIC DNA]</scope>
    <source>
        <strain evidence="4 5">KCTC 52166</strain>
    </source>
</reference>
<dbReference type="InterPro" id="IPR036691">
    <property type="entry name" value="Endo/exonu/phosph_ase_sf"/>
</dbReference>
<feature type="compositionally biased region" description="Low complexity" evidence="1">
    <location>
        <begin position="15"/>
        <end position="29"/>
    </location>
</feature>
<feature type="domain" description="Endonuclease/exonuclease/phosphatase" evidence="2">
    <location>
        <begin position="715"/>
        <end position="986"/>
    </location>
</feature>
<dbReference type="Proteomes" id="UP000282184">
    <property type="component" value="Unassembled WGS sequence"/>
</dbReference>
<feature type="domain" description="Secretion system C-terminal sorting" evidence="3">
    <location>
        <begin position="1011"/>
        <end position="1084"/>
    </location>
</feature>
<dbReference type="InterPro" id="IPR005135">
    <property type="entry name" value="Endo/exonuclease/phosphatase"/>
</dbReference>
<gene>
    <name evidence="4" type="ORF">EJV47_06910</name>
</gene>
<evidence type="ECO:0000313" key="5">
    <source>
        <dbReference type="Proteomes" id="UP000282184"/>
    </source>
</evidence>
<dbReference type="GO" id="GO:0003824">
    <property type="term" value="F:catalytic activity"/>
    <property type="evidence" value="ECO:0007669"/>
    <property type="project" value="InterPro"/>
</dbReference>
<dbReference type="Pfam" id="PF03372">
    <property type="entry name" value="Exo_endo_phos"/>
    <property type="match status" value="1"/>
</dbReference>
<dbReference type="InterPro" id="IPR026444">
    <property type="entry name" value="Secre_tail"/>
</dbReference>